<dbReference type="GO" id="GO:0005739">
    <property type="term" value="C:mitochondrion"/>
    <property type="evidence" value="ECO:0007669"/>
    <property type="project" value="TreeGrafter"/>
</dbReference>
<dbReference type="OrthoDB" id="14970at2759"/>
<dbReference type="STRING" id="77044.A0A1S8A587"/>
<accession>A0A1S8A587</accession>
<proteinExistence type="inferred from homology"/>
<dbReference type="AlphaFoldDB" id="A0A1S8A587"/>
<dbReference type="InterPro" id="IPR001753">
    <property type="entry name" value="Enoyl-CoA_hydra/iso"/>
</dbReference>
<dbReference type="GO" id="GO:0051750">
    <property type="term" value="F:delta(3,5)-delta(2,4)-dienoyl-CoA isomerase activity"/>
    <property type="evidence" value="ECO:0007669"/>
    <property type="project" value="TreeGrafter"/>
</dbReference>
<dbReference type="InterPro" id="IPR029045">
    <property type="entry name" value="ClpP/crotonase-like_dom_sf"/>
</dbReference>
<dbReference type="Proteomes" id="UP000054516">
    <property type="component" value="Unassembled WGS sequence"/>
</dbReference>
<protein>
    <submittedName>
        <fullName evidence="2">Putative enoyl hydratase-like protein</fullName>
    </submittedName>
</protein>
<dbReference type="EMBL" id="DF977449">
    <property type="protein sequence ID" value="GAW25268.1"/>
    <property type="molecule type" value="Genomic_DNA"/>
</dbReference>
<dbReference type="PANTHER" id="PTHR43149:SF1">
    <property type="entry name" value="DELTA(3,5)-DELTA(2,4)-DIENOYL-COA ISOMERASE, MITOCHONDRIAL"/>
    <property type="match status" value="1"/>
</dbReference>
<keyword evidence="3" id="KW-1185">Reference proteome</keyword>
<dbReference type="CDD" id="cd06558">
    <property type="entry name" value="crotonase-like"/>
    <property type="match status" value="1"/>
</dbReference>
<organism evidence="2">
    <name type="scientific">Rosellinia necatrix</name>
    <name type="common">White root-rot fungus</name>
    <dbReference type="NCBI Taxonomy" id="77044"/>
    <lineage>
        <taxon>Eukaryota</taxon>
        <taxon>Fungi</taxon>
        <taxon>Dikarya</taxon>
        <taxon>Ascomycota</taxon>
        <taxon>Pezizomycotina</taxon>
        <taxon>Sordariomycetes</taxon>
        <taxon>Xylariomycetidae</taxon>
        <taxon>Xylariales</taxon>
        <taxon>Xylariaceae</taxon>
        <taxon>Rosellinia</taxon>
    </lineage>
</organism>
<dbReference type="Gene3D" id="3.90.226.10">
    <property type="entry name" value="2-enoyl-CoA Hydratase, Chain A, domain 1"/>
    <property type="match status" value="1"/>
</dbReference>
<evidence type="ECO:0000256" key="1">
    <source>
        <dbReference type="ARBA" id="ARBA00005254"/>
    </source>
</evidence>
<dbReference type="InterPro" id="IPR045002">
    <property type="entry name" value="Ech1-like"/>
</dbReference>
<evidence type="ECO:0000313" key="3">
    <source>
        <dbReference type="Proteomes" id="UP000054516"/>
    </source>
</evidence>
<dbReference type="SUPFAM" id="SSF52096">
    <property type="entry name" value="ClpP/crotonase"/>
    <property type="match status" value="1"/>
</dbReference>
<gene>
    <name evidence="2" type="ORF">SAMD00023353_0400310</name>
</gene>
<comment type="similarity">
    <text evidence="1">Belongs to the enoyl-CoA hydratase/isomerase family.</text>
</comment>
<dbReference type="PANTHER" id="PTHR43149">
    <property type="entry name" value="ENOYL-COA HYDRATASE"/>
    <property type="match status" value="1"/>
</dbReference>
<name>A0A1S8A587_ROSNE</name>
<sequence>MAASLDGYTGLKYFLVSSPVEHVAHVQTNRPEKLNAFFDEMWLEMGRIFRKLSHDANVRAVVFSAVGERAFTSGLDVQATSEGGTLSPAGSLDAARFATRVRRHVYEIQESISAIEQCEKRMFLTPTNACSAIHG</sequence>
<dbReference type="Pfam" id="PF00378">
    <property type="entry name" value="ECH_1"/>
    <property type="match status" value="1"/>
</dbReference>
<evidence type="ECO:0000313" key="2">
    <source>
        <dbReference type="EMBL" id="GAW25268.1"/>
    </source>
</evidence>
<reference evidence="2" key="1">
    <citation type="submission" date="2016-03" db="EMBL/GenBank/DDBJ databases">
        <title>Draft genome sequence of Rosellinia necatrix.</title>
        <authorList>
            <person name="Kanematsu S."/>
        </authorList>
    </citation>
    <scope>NUCLEOTIDE SEQUENCE [LARGE SCALE GENOMIC DNA]</scope>
    <source>
        <strain evidence="2">W97</strain>
    </source>
</reference>